<reference evidence="1" key="1">
    <citation type="journal article" date="2021" name="Environ. Microbiol.">
        <title>Gene family expansions and transcriptome signatures uncover fungal adaptations to wood decay.</title>
        <authorList>
            <person name="Hage H."/>
            <person name="Miyauchi S."/>
            <person name="Viragh M."/>
            <person name="Drula E."/>
            <person name="Min B."/>
            <person name="Chaduli D."/>
            <person name="Navarro D."/>
            <person name="Favel A."/>
            <person name="Norest M."/>
            <person name="Lesage-Meessen L."/>
            <person name="Balint B."/>
            <person name="Merenyi Z."/>
            <person name="de Eugenio L."/>
            <person name="Morin E."/>
            <person name="Martinez A.T."/>
            <person name="Baldrian P."/>
            <person name="Stursova M."/>
            <person name="Martinez M.J."/>
            <person name="Novotny C."/>
            <person name="Magnuson J.K."/>
            <person name="Spatafora J.W."/>
            <person name="Maurice S."/>
            <person name="Pangilinan J."/>
            <person name="Andreopoulos W."/>
            <person name="LaButti K."/>
            <person name="Hundley H."/>
            <person name="Na H."/>
            <person name="Kuo A."/>
            <person name="Barry K."/>
            <person name="Lipzen A."/>
            <person name="Henrissat B."/>
            <person name="Riley R."/>
            <person name="Ahrendt S."/>
            <person name="Nagy L.G."/>
            <person name="Grigoriev I.V."/>
            <person name="Martin F."/>
            <person name="Rosso M.N."/>
        </authorList>
    </citation>
    <scope>NUCLEOTIDE SEQUENCE</scope>
    <source>
        <strain evidence="1">CBS 384.51</strain>
    </source>
</reference>
<proteinExistence type="predicted"/>
<organism evidence="1 2">
    <name type="scientific">Irpex rosettiformis</name>
    <dbReference type="NCBI Taxonomy" id="378272"/>
    <lineage>
        <taxon>Eukaryota</taxon>
        <taxon>Fungi</taxon>
        <taxon>Dikarya</taxon>
        <taxon>Basidiomycota</taxon>
        <taxon>Agaricomycotina</taxon>
        <taxon>Agaricomycetes</taxon>
        <taxon>Polyporales</taxon>
        <taxon>Irpicaceae</taxon>
        <taxon>Irpex</taxon>
    </lineage>
</organism>
<evidence type="ECO:0000313" key="1">
    <source>
        <dbReference type="EMBL" id="KAI0087667.1"/>
    </source>
</evidence>
<protein>
    <submittedName>
        <fullName evidence="1">Uncharacterized protein</fullName>
    </submittedName>
</protein>
<sequence>MVVVCQCYTNRLQVDNVFLESLVASQNPPRHPMSSTRSVHPLNVLSLSKSPNLLKPLSSPDLLELVRLTFVVVDDDDDALSQLPLVPLSLLFLLTALSHLELLSLLGGTNEDVGERMLNDTGDVGFERGDGMGGGESLSVRDVRDGVCNGEDVGIDGEGDDMMVVPVAVELMGIDAGINEVVSVTERWLVQLLMERTGEVDSPTLTRDEGVYRHALVLYDRFSSTGR</sequence>
<dbReference type="Proteomes" id="UP001055072">
    <property type="component" value="Unassembled WGS sequence"/>
</dbReference>
<keyword evidence="2" id="KW-1185">Reference proteome</keyword>
<evidence type="ECO:0000313" key="2">
    <source>
        <dbReference type="Proteomes" id="UP001055072"/>
    </source>
</evidence>
<comment type="caution">
    <text evidence="1">The sequence shown here is derived from an EMBL/GenBank/DDBJ whole genome shotgun (WGS) entry which is preliminary data.</text>
</comment>
<name>A0ACB8U002_9APHY</name>
<accession>A0ACB8U002</accession>
<gene>
    <name evidence="1" type="ORF">BDY19DRAFT_216594</name>
</gene>
<dbReference type="EMBL" id="MU274916">
    <property type="protein sequence ID" value="KAI0087667.1"/>
    <property type="molecule type" value="Genomic_DNA"/>
</dbReference>